<dbReference type="Pfam" id="PF03372">
    <property type="entry name" value="Exo_endo_phos"/>
    <property type="match status" value="1"/>
</dbReference>
<dbReference type="InterPro" id="IPR051916">
    <property type="entry name" value="GPI-anchor_lipid_remodeler"/>
</dbReference>
<accession>A0ABT0BQB6</accession>
<keyword evidence="2" id="KW-0540">Nuclease</keyword>
<dbReference type="RefSeq" id="WP_243920733.1">
    <property type="nucleotide sequence ID" value="NZ_JALHLG010000012.1"/>
</dbReference>
<keyword evidence="2" id="KW-0255">Endonuclease</keyword>
<sequence length="235" mass="26316">MQITFASYNIHKAVGLDRRRDHERILRVLLEIDADVVALQEVDRRFGRRMAVLPLDAIHAATDYVPVPLSMKPDSLGWHGNALLVRKGIDLVEAAPVPLPVVEPRGAIRADLLLEGRRVRAIGMHLDLSGLRRRHQVRSVLDHCADCDHHVPTVLMGDLNEWSQRGGCLREFDGEAWRVLSPGRSFPSRRPIARLDRIIVSPEWQVLGTNVHHSPLSATGSDHLPVFATLSLPKK</sequence>
<evidence type="ECO:0000259" key="1">
    <source>
        <dbReference type="Pfam" id="PF03372"/>
    </source>
</evidence>
<comment type="caution">
    <text evidence="2">The sequence shown here is derived from an EMBL/GenBank/DDBJ whole genome shotgun (WGS) entry which is preliminary data.</text>
</comment>
<proteinExistence type="predicted"/>
<reference evidence="2 3" key="1">
    <citation type="submission" date="2022-04" db="EMBL/GenBank/DDBJ databases">
        <title>Identification of a novel bacterium isolated from mangrove sediments.</title>
        <authorList>
            <person name="Pan X."/>
        </authorList>
    </citation>
    <scope>NUCLEOTIDE SEQUENCE [LARGE SCALE GENOMIC DNA]</scope>
    <source>
        <strain evidence="2 3">B2638</strain>
    </source>
</reference>
<feature type="domain" description="Endonuclease/exonuclease/phosphatase" evidence="1">
    <location>
        <begin position="6"/>
        <end position="223"/>
    </location>
</feature>
<keyword evidence="3" id="KW-1185">Reference proteome</keyword>
<evidence type="ECO:0000313" key="3">
    <source>
        <dbReference type="Proteomes" id="UP001202281"/>
    </source>
</evidence>
<evidence type="ECO:0000313" key="2">
    <source>
        <dbReference type="EMBL" id="MCJ2187255.1"/>
    </source>
</evidence>
<dbReference type="InterPro" id="IPR036691">
    <property type="entry name" value="Endo/exonu/phosph_ase_sf"/>
</dbReference>
<dbReference type="EMBL" id="JALHLG010000012">
    <property type="protein sequence ID" value="MCJ2187255.1"/>
    <property type="molecule type" value="Genomic_DNA"/>
</dbReference>
<dbReference type="InterPro" id="IPR005135">
    <property type="entry name" value="Endo/exonuclease/phosphatase"/>
</dbReference>
<gene>
    <name evidence="2" type="ORF">MTR66_10585</name>
</gene>
<protein>
    <submittedName>
        <fullName evidence="2">Endonuclease/exonuclease/phosphatase family protein</fullName>
    </submittedName>
</protein>
<organism evidence="2 3">
    <name type="scientific">Novosphingobium beihaiensis</name>
    <dbReference type="NCBI Taxonomy" id="2930389"/>
    <lineage>
        <taxon>Bacteria</taxon>
        <taxon>Pseudomonadati</taxon>
        <taxon>Pseudomonadota</taxon>
        <taxon>Alphaproteobacteria</taxon>
        <taxon>Sphingomonadales</taxon>
        <taxon>Sphingomonadaceae</taxon>
        <taxon>Novosphingobium</taxon>
    </lineage>
</organism>
<name>A0ABT0BQB6_9SPHN</name>
<dbReference type="SUPFAM" id="SSF56219">
    <property type="entry name" value="DNase I-like"/>
    <property type="match status" value="1"/>
</dbReference>
<dbReference type="Gene3D" id="3.60.10.10">
    <property type="entry name" value="Endonuclease/exonuclease/phosphatase"/>
    <property type="match status" value="1"/>
</dbReference>
<dbReference type="PANTHER" id="PTHR14859:SF15">
    <property type="entry name" value="ENDONUCLEASE_EXONUCLEASE_PHOSPHATASE DOMAIN-CONTAINING PROTEIN"/>
    <property type="match status" value="1"/>
</dbReference>
<dbReference type="Proteomes" id="UP001202281">
    <property type="component" value="Unassembled WGS sequence"/>
</dbReference>
<dbReference type="PANTHER" id="PTHR14859">
    <property type="entry name" value="CALCOFLUOR WHITE HYPERSENSITIVE PROTEIN PRECURSOR"/>
    <property type="match status" value="1"/>
</dbReference>
<dbReference type="GO" id="GO:0004519">
    <property type="term" value="F:endonuclease activity"/>
    <property type="evidence" value="ECO:0007669"/>
    <property type="project" value="UniProtKB-KW"/>
</dbReference>
<keyword evidence="2" id="KW-0378">Hydrolase</keyword>